<proteinExistence type="predicted"/>
<protein>
    <submittedName>
        <fullName evidence="1">Uncharacterized protein</fullName>
    </submittedName>
</protein>
<dbReference type="EMBL" id="VSSQ01009881">
    <property type="protein sequence ID" value="MPM42854.1"/>
    <property type="molecule type" value="Genomic_DNA"/>
</dbReference>
<evidence type="ECO:0000313" key="1">
    <source>
        <dbReference type="EMBL" id="MPM42854.1"/>
    </source>
</evidence>
<comment type="caution">
    <text evidence="1">The sequence shown here is derived from an EMBL/GenBank/DDBJ whole genome shotgun (WGS) entry which is preliminary data.</text>
</comment>
<dbReference type="AlphaFoldDB" id="A0A644ZZ74"/>
<accession>A0A644ZZ74</accession>
<name>A0A644ZZ74_9ZZZZ</name>
<gene>
    <name evidence="1" type="ORF">SDC9_89526</name>
</gene>
<sequence length="84" mass="8490">MGGFRQVKAHVDHGVNSNGLRIGGFLSHAVDGGGGQGIAAAGKKGNGSAAVGQGAADGIRERHGFLSLVRGRLSERPCDGFCIF</sequence>
<reference evidence="1" key="1">
    <citation type="submission" date="2019-08" db="EMBL/GenBank/DDBJ databases">
        <authorList>
            <person name="Kucharzyk K."/>
            <person name="Murdoch R.W."/>
            <person name="Higgins S."/>
            <person name="Loffler F."/>
        </authorList>
    </citation>
    <scope>NUCLEOTIDE SEQUENCE</scope>
</reference>
<organism evidence="1">
    <name type="scientific">bioreactor metagenome</name>
    <dbReference type="NCBI Taxonomy" id="1076179"/>
    <lineage>
        <taxon>unclassified sequences</taxon>
        <taxon>metagenomes</taxon>
        <taxon>ecological metagenomes</taxon>
    </lineage>
</organism>